<organism evidence="2 3">
    <name type="scientific">Ficus carica</name>
    <name type="common">Common fig</name>
    <dbReference type="NCBI Taxonomy" id="3494"/>
    <lineage>
        <taxon>Eukaryota</taxon>
        <taxon>Viridiplantae</taxon>
        <taxon>Streptophyta</taxon>
        <taxon>Embryophyta</taxon>
        <taxon>Tracheophyta</taxon>
        <taxon>Spermatophyta</taxon>
        <taxon>Magnoliopsida</taxon>
        <taxon>eudicotyledons</taxon>
        <taxon>Gunneridae</taxon>
        <taxon>Pentapetalae</taxon>
        <taxon>rosids</taxon>
        <taxon>fabids</taxon>
        <taxon>Rosales</taxon>
        <taxon>Moraceae</taxon>
        <taxon>Ficeae</taxon>
        <taxon>Ficus</taxon>
    </lineage>
</organism>
<dbReference type="EMBL" id="BTGU01000006">
    <property type="protein sequence ID" value="GMN36239.1"/>
    <property type="molecule type" value="Genomic_DNA"/>
</dbReference>
<sequence>MAILYGPVAGGAVIFACLLYLLMSSNIGVLLPIIFCLLIILIIFLYQLPRLWHSVGLVSRSQPNERTSQPENKKPIRLKLLVDKNRSRVLFAECGKDFVDVLLSFLVLPMGTIIRLADKESKIGSMDELYKSVEALHRKCFRTKACKSMLLQPRSAYGLQCNKLIVKVDGMDYTKFYTCSKTPCLNNESFGFVSLVENSICACGKAMDNKLRMKYADGKAERGFVTRARRFIISDDFQVLPASISNTRSLLLRHGLRDNTGIQEWNIYVGLEEVLQLLHHSMISKTPLTDVFLQKDMSMDITPSSDSMLTAPYHYQMNGYSSYEEMNVKLWFSKSTNKIICIEAREDFVDFLFSFLTIPLGSINKLLRGNSCIGSIDNLYKSVEQLSAMDIISAQCKDILLSPKLERMFGCENQLFEVEEEVNPSEFIYNKCYSCCLQKKTCLHIQFQRLKIMNPKWPGTTKTGGGFIREQGSFLVTDNLTVETLSPVSGMSRLDIPFTDLEELSVTVGKEEALALLKAALTSKSVLSHAFSSHVINRNLLCYN</sequence>
<dbReference type="PANTHER" id="PTHR33103">
    <property type="entry name" value="OS01G0153900 PROTEIN"/>
    <property type="match status" value="1"/>
</dbReference>
<evidence type="ECO:0000313" key="3">
    <source>
        <dbReference type="Proteomes" id="UP001187192"/>
    </source>
</evidence>
<keyword evidence="1" id="KW-0472">Membrane</keyword>
<gene>
    <name evidence="2" type="ORF">TIFTF001_005856</name>
</gene>
<keyword evidence="3" id="KW-1185">Reference proteome</keyword>
<accession>A0AA87ZG24</accession>
<proteinExistence type="predicted"/>
<feature type="transmembrane region" description="Helical" evidence="1">
    <location>
        <begin position="6"/>
        <end position="22"/>
    </location>
</feature>
<reference evidence="2" key="1">
    <citation type="submission" date="2023-07" db="EMBL/GenBank/DDBJ databases">
        <title>draft genome sequence of fig (Ficus carica).</title>
        <authorList>
            <person name="Takahashi T."/>
            <person name="Nishimura K."/>
        </authorList>
    </citation>
    <scope>NUCLEOTIDE SEQUENCE</scope>
</reference>
<protein>
    <recommendedName>
        <fullName evidence="4">DUF674 family protein</fullName>
    </recommendedName>
</protein>
<evidence type="ECO:0000256" key="1">
    <source>
        <dbReference type="SAM" id="Phobius"/>
    </source>
</evidence>
<dbReference type="InterPro" id="IPR007750">
    <property type="entry name" value="DUF674"/>
</dbReference>
<comment type="caution">
    <text evidence="2">The sequence shown here is derived from an EMBL/GenBank/DDBJ whole genome shotgun (WGS) entry which is preliminary data.</text>
</comment>
<dbReference type="Proteomes" id="UP001187192">
    <property type="component" value="Unassembled WGS sequence"/>
</dbReference>
<name>A0AA87ZG24_FICCA</name>
<dbReference type="Pfam" id="PF05056">
    <property type="entry name" value="DUF674"/>
    <property type="match status" value="1"/>
</dbReference>
<feature type="transmembrane region" description="Helical" evidence="1">
    <location>
        <begin position="29"/>
        <end position="48"/>
    </location>
</feature>
<keyword evidence="1" id="KW-0812">Transmembrane</keyword>
<dbReference type="AlphaFoldDB" id="A0AA87ZG24"/>
<evidence type="ECO:0000313" key="2">
    <source>
        <dbReference type="EMBL" id="GMN36239.1"/>
    </source>
</evidence>
<evidence type="ECO:0008006" key="4">
    <source>
        <dbReference type="Google" id="ProtNLM"/>
    </source>
</evidence>
<dbReference type="PANTHER" id="PTHR33103:SF27">
    <property type="entry name" value="OS04G0594700 PROTEIN"/>
    <property type="match status" value="1"/>
</dbReference>
<keyword evidence="1" id="KW-1133">Transmembrane helix</keyword>